<dbReference type="InterPro" id="IPR036761">
    <property type="entry name" value="TTHA0802/YceI-like_sf"/>
</dbReference>
<organism evidence="3">
    <name type="scientific">Coralloluteibacterium stylophorae</name>
    <dbReference type="NCBI Taxonomy" id="1776034"/>
    <lineage>
        <taxon>Bacteria</taxon>
        <taxon>Pseudomonadati</taxon>
        <taxon>Pseudomonadota</taxon>
        <taxon>Gammaproteobacteria</taxon>
        <taxon>Lysobacterales</taxon>
        <taxon>Lysobacteraceae</taxon>
        <taxon>Coralloluteibacterium</taxon>
    </lineage>
</organism>
<gene>
    <name evidence="4" type="ORF">KB893_015250</name>
    <name evidence="3" type="ORF">KB893_07240</name>
</gene>
<dbReference type="PANTHER" id="PTHR34406:SF1">
    <property type="entry name" value="PROTEIN YCEI"/>
    <property type="match status" value="1"/>
</dbReference>
<proteinExistence type="predicted"/>
<comment type="caution">
    <text evidence="3">The sequence shown here is derived from an EMBL/GenBank/DDBJ whole genome shotgun (WGS) entry which is preliminary data.</text>
</comment>
<dbReference type="Pfam" id="PF04264">
    <property type="entry name" value="YceI"/>
    <property type="match status" value="1"/>
</dbReference>
<dbReference type="InterPro" id="IPR007372">
    <property type="entry name" value="Lipid/polyisoprenoid-bd_YceI"/>
</dbReference>
<evidence type="ECO:0000313" key="4">
    <source>
        <dbReference type="EMBL" id="MBS7458494.1"/>
    </source>
</evidence>
<protein>
    <submittedName>
        <fullName evidence="3">Polyisoprenoid-binding protein</fullName>
    </submittedName>
</protein>
<evidence type="ECO:0000259" key="2">
    <source>
        <dbReference type="SMART" id="SM00867"/>
    </source>
</evidence>
<reference evidence="3" key="2">
    <citation type="submission" date="2021-04" db="EMBL/GenBank/DDBJ databases">
        <authorList>
            <person name="Karlyshev A.V."/>
        </authorList>
    </citation>
    <scope>NUCLEOTIDE SEQUENCE</scope>
    <source>
        <strain evidence="3">LMG 29479</strain>
    </source>
</reference>
<keyword evidence="1" id="KW-0732">Signal</keyword>
<feature type="chain" id="PRO_5042774248" evidence="1">
    <location>
        <begin position="22"/>
        <end position="193"/>
    </location>
</feature>
<evidence type="ECO:0000256" key="1">
    <source>
        <dbReference type="SAM" id="SignalP"/>
    </source>
</evidence>
<dbReference type="SUPFAM" id="SSF101874">
    <property type="entry name" value="YceI-like"/>
    <property type="match status" value="1"/>
</dbReference>
<sequence length="193" mass="20417">MHARRLAAAIATAAVAFPAAAAPTTYTIDPSHTDVLVSWSHFGFSNPTIRFGDVEGTLTYDPQDPTASSVEVTLPLSGLQTQSDEFNEHLESGKWLDAGSYPEATFKSTSVAPAGEGRLEVTGDLTVHGQTRPVTLDVTINEVGEHPMRKVPAAGFAATTTLKRSDFGVGNYAPAVSDEVEVEITVEATADKK</sequence>
<feature type="signal peptide" evidence="1">
    <location>
        <begin position="1"/>
        <end position="21"/>
    </location>
</feature>
<name>A0A8J7VV26_9GAMM</name>
<dbReference type="PANTHER" id="PTHR34406">
    <property type="entry name" value="PROTEIN YCEI"/>
    <property type="match status" value="1"/>
</dbReference>
<dbReference type="SMART" id="SM00867">
    <property type="entry name" value="YceI"/>
    <property type="match status" value="1"/>
</dbReference>
<dbReference type="EMBL" id="JAGQFT020000011">
    <property type="protein sequence ID" value="MBS7458494.1"/>
    <property type="molecule type" value="Genomic_DNA"/>
</dbReference>
<evidence type="ECO:0000313" key="5">
    <source>
        <dbReference type="Proteomes" id="UP000675747"/>
    </source>
</evidence>
<dbReference type="AlphaFoldDB" id="A0A8J7VV26"/>
<dbReference type="Gene3D" id="2.40.128.110">
    <property type="entry name" value="Lipid/polyisoprenoid-binding, YceI-like"/>
    <property type="match status" value="1"/>
</dbReference>
<accession>A0A8J7VV26</accession>
<feature type="domain" description="Lipid/polyisoprenoid-binding YceI-like" evidence="2">
    <location>
        <begin position="25"/>
        <end position="189"/>
    </location>
</feature>
<dbReference type="EMBL" id="JAGQFT010000044">
    <property type="protein sequence ID" value="MBR0562308.1"/>
    <property type="molecule type" value="Genomic_DNA"/>
</dbReference>
<evidence type="ECO:0000313" key="3">
    <source>
        <dbReference type="EMBL" id="MBR0562308.1"/>
    </source>
</evidence>
<dbReference type="Proteomes" id="UP000675747">
    <property type="component" value="Unassembled WGS sequence"/>
</dbReference>
<reference evidence="4 5" key="1">
    <citation type="journal article" date="2021" name="Microbiol. Resour. Announc.">
        <title>Draft Genome Sequence of Coralloluteibacterium stylophorae LMG 29479T.</title>
        <authorList>
            <person name="Karlyshev A.V."/>
            <person name="Kudryashova E.B."/>
            <person name="Ariskina E.V."/>
            <person name="Conroy A.P."/>
            <person name="Abidueva E.Y."/>
        </authorList>
    </citation>
    <scope>NUCLEOTIDE SEQUENCE [LARGE SCALE GENOMIC DNA]</scope>
    <source>
        <strain evidence="4 5">LMG 29479</strain>
    </source>
</reference>
<keyword evidence="5" id="KW-1185">Reference proteome</keyword>